<dbReference type="Pfam" id="PF04351">
    <property type="entry name" value="PilP"/>
    <property type="match status" value="1"/>
</dbReference>
<name>A0A2J8I261_VIBDI</name>
<evidence type="ECO:0000313" key="2">
    <source>
        <dbReference type="Proteomes" id="UP000236449"/>
    </source>
</evidence>
<dbReference type="Gene3D" id="2.30.30.830">
    <property type="match status" value="1"/>
</dbReference>
<accession>A0A2J8I261</accession>
<gene>
    <name evidence="1" type="ORF">C1N32_12030</name>
</gene>
<dbReference type="AlphaFoldDB" id="A0A2J8I261"/>
<dbReference type="PIRSF" id="PIRSF016481">
    <property type="entry name" value="Pilus_assembly_PilP"/>
    <property type="match status" value="1"/>
</dbReference>
<proteinExistence type="predicted"/>
<dbReference type="InterPro" id="IPR007446">
    <property type="entry name" value="PilP"/>
</dbReference>
<dbReference type="Proteomes" id="UP000236449">
    <property type="component" value="Unassembled WGS sequence"/>
</dbReference>
<dbReference type="RefSeq" id="WP_102966318.1">
    <property type="nucleotide sequence ID" value="NZ_POSK01000007.1"/>
</dbReference>
<evidence type="ECO:0000313" key="1">
    <source>
        <dbReference type="EMBL" id="PNI04608.1"/>
    </source>
</evidence>
<sequence length="171" mass="19289">MKSKSCCWILICIGLIGCQANEDSLSDYIEQVTLQARKEIVPRQPIVPFEAFLYVNTNAREPFDLPREAVIQNQPKAKKDCWQPALRKQKDLLESFALSQLKFKGVMSNGKSTSALIQTPEGKLAYVAKGQYIGINHGKVYEVTKQYLLIKETLPDGLGCWNQRSIKLALK</sequence>
<protein>
    <submittedName>
        <fullName evidence="1">Fimbrial protein</fullName>
    </submittedName>
</protein>
<dbReference type="EMBL" id="POSK01000007">
    <property type="protein sequence ID" value="PNI04608.1"/>
    <property type="molecule type" value="Genomic_DNA"/>
</dbReference>
<organism evidence="1 2">
    <name type="scientific">Vibrio diazotrophicus</name>
    <dbReference type="NCBI Taxonomy" id="685"/>
    <lineage>
        <taxon>Bacteria</taxon>
        <taxon>Pseudomonadati</taxon>
        <taxon>Pseudomonadota</taxon>
        <taxon>Gammaproteobacteria</taxon>
        <taxon>Vibrionales</taxon>
        <taxon>Vibrionaceae</taxon>
        <taxon>Vibrio</taxon>
    </lineage>
</organism>
<dbReference type="PROSITE" id="PS51257">
    <property type="entry name" value="PROKAR_LIPOPROTEIN"/>
    <property type="match status" value="1"/>
</dbReference>
<reference evidence="1 2" key="1">
    <citation type="submission" date="2018-01" db="EMBL/GenBank/DDBJ databases">
        <title>Draft genome sequences of six Vibrio diazotrophicus strains isolated from deep-sea sediments of the Baltic Sea.</title>
        <authorList>
            <person name="Castillo D."/>
            <person name="Vandieken V."/>
            <person name="Chiang O."/>
            <person name="Middelboe M."/>
        </authorList>
    </citation>
    <scope>NUCLEOTIDE SEQUENCE [LARGE SCALE GENOMIC DNA]</scope>
    <source>
        <strain evidence="1 2">60.27F</strain>
    </source>
</reference>
<comment type="caution">
    <text evidence="1">The sequence shown here is derived from an EMBL/GenBank/DDBJ whole genome shotgun (WGS) entry which is preliminary data.</text>
</comment>
<dbReference type="OrthoDB" id="5296580at2"/>